<dbReference type="EMBL" id="MT143803">
    <property type="protein sequence ID" value="QJB02726.1"/>
    <property type="molecule type" value="Genomic_DNA"/>
</dbReference>
<gene>
    <name evidence="1" type="ORF">MM171A01700_0004</name>
    <name evidence="2" type="ORF">MM171B01089_0011</name>
</gene>
<protein>
    <submittedName>
        <fullName evidence="1">Uncharacterized protein</fullName>
    </submittedName>
</protein>
<dbReference type="AlphaFoldDB" id="A0A6M3LX47"/>
<organism evidence="1">
    <name type="scientific">viral metagenome</name>
    <dbReference type="NCBI Taxonomy" id="1070528"/>
    <lineage>
        <taxon>unclassified sequences</taxon>
        <taxon>metagenomes</taxon>
        <taxon>organismal metagenomes</taxon>
    </lineage>
</organism>
<evidence type="ECO:0000313" key="1">
    <source>
        <dbReference type="EMBL" id="QJA98569.1"/>
    </source>
</evidence>
<reference evidence="1" key="1">
    <citation type="submission" date="2020-03" db="EMBL/GenBank/DDBJ databases">
        <title>The deep terrestrial virosphere.</title>
        <authorList>
            <person name="Holmfeldt K."/>
            <person name="Nilsson E."/>
            <person name="Simone D."/>
            <person name="Lopez-Fernandez M."/>
            <person name="Wu X."/>
            <person name="de Brujin I."/>
            <person name="Lundin D."/>
            <person name="Andersson A."/>
            <person name="Bertilsson S."/>
            <person name="Dopson M."/>
        </authorList>
    </citation>
    <scope>NUCLEOTIDE SEQUENCE</scope>
    <source>
        <strain evidence="1">MM171A01700</strain>
        <strain evidence="2">MM171B01089</strain>
    </source>
</reference>
<proteinExistence type="predicted"/>
<dbReference type="EMBL" id="MT143591">
    <property type="protein sequence ID" value="QJA98569.1"/>
    <property type="molecule type" value="Genomic_DNA"/>
</dbReference>
<accession>A0A6M3LX47</accession>
<sequence length="67" mass="7602">MVVRITIDDEASRIKTEYTFRKEGSWRAVLVDGFLVATDKVPEAYEAALNSIIDKIKNLSTAIKEDR</sequence>
<name>A0A6M3LX47_9ZZZZ</name>
<evidence type="ECO:0000313" key="2">
    <source>
        <dbReference type="EMBL" id="QJB02726.1"/>
    </source>
</evidence>